<keyword evidence="3 5" id="KW-0067">ATP-binding</keyword>
<dbReference type="AlphaFoldDB" id="A0A0D3J0L4"/>
<evidence type="ECO:0000313" key="11">
    <source>
        <dbReference type="Proteomes" id="UP000013827"/>
    </source>
</evidence>
<evidence type="ECO:0000256" key="4">
    <source>
        <dbReference type="ARBA" id="ARBA00022884"/>
    </source>
</evidence>
<dbReference type="GeneID" id="17263196"/>
<feature type="signal peptide" evidence="7">
    <location>
        <begin position="1"/>
        <end position="25"/>
    </location>
</feature>
<reference evidence="11" key="1">
    <citation type="journal article" date="2013" name="Nature">
        <title>Pan genome of the phytoplankton Emiliania underpins its global distribution.</title>
        <authorList>
            <person name="Read B.A."/>
            <person name="Kegel J."/>
            <person name="Klute M.J."/>
            <person name="Kuo A."/>
            <person name="Lefebvre S.C."/>
            <person name="Maumus F."/>
            <person name="Mayer C."/>
            <person name="Miller J."/>
            <person name="Monier A."/>
            <person name="Salamov A."/>
            <person name="Young J."/>
            <person name="Aguilar M."/>
            <person name="Claverie J.M."/>
            <person name="Frickenhaus S."/>
            <person name="Gonzalez K."/>
            <person name="Herman E.K."/>
            <person name="Lin Y.C."/>
            <person name="Napier J."/>
            <person name="Ogata H."/>
            <person name="Sarno A.F."/>
            <person name="Shmutz J."/>
            <person name="Schroeder D."/>
            <person name="de Vargas C."/>
            <person name="Verret F."/>
            <person name="von Dassow P."/>
            <person name="Valentin K."/>
            <person name="Van de Peer Y."/>
            <person name="Wheeler G."/>
            <person name="Dacks J.B."/>
            <person name="Delwiche C.F."/>
            <person name="Dyhrman S.T."/>
            <person name="Glockner G."/>
            <person name="John U."/>
            <person name="Richards T."/>
            <person name="Worden A.Z."/>
            <person name="Zhang X."/>
            <person name="Grigoriev I.V."/>
            <person name="Allen A.E."/>
            <person name="Bidle K."/>
            <person name="Borodovsky M."/>
            <person name="Bowler C."/>
            <person name="Brownlee C."/>
            <person name="Cock J.M."/>
            <person name="Elias M."/>
            <person name="Gladyshev V.N."/>
            <person name="Groth M."/>
            <person name="Guda C."/>
            <person name="Hadaegh A."/>
            <person name="Iglesias-Rodriguez M.D."/>
            <person name="Jenkins J."/>
            <person name="Jones B.M."/>
            <person name="Lawson T."/>
            <person name="Leese F."/>
            <person name="Lindquist E."/>
            <person name="Lobanov A."/>
            <person name="Lomsadze A."/>
            <person name="Malik S.B."/>
            <person name="Marsh M.E."/>
            <person name="Mackinder L."/>
            <person name="Mock T."/>
            <person name="Mueller-Roeber B."/>
            <person name="Pagarete A."/>
            <person name="Parker M."/>
            <person name="Probert I."/>
            <person name="Quesneville H."/>
            <person name="Raines C."/>
            <person name="Rensing S.A."/>
            <person name="Riano-Pachon D.M."/>
            <person name="Richier S."/>
            <person name="Rokitta S."/>
            <person name="Shiraiwa Y."/>
            <person name="Soanes D.M."/>
            <person name="van der Giezen M."/>
            <person name="Wahlund T.M."/>
            <person name="Williams B."/>
            <person name="Wilson W."/>
            <person name="Wolfe G."/>
            <person name="Wurch L.L."/>
        </authorList>
    </citation>
    <scope>NUCLEOTIDE SEQUENCE</scope>
</reference>
<comment type="domain">
    <text evidence="5">The Q motif is unique to and characteristic of the DEAD box family of RNA helicases and controls ATP binding and hydrolysis.</text>
</comment>
<dbReference type="GO" id="GO:0005524">
    <property type="term" value="F:ATP binding"/>
    <property type="evidence" value="ECO:0007669"/>
    <property type="project" value="UniProtKB-UniRule"/>
</dbReference>
<dbReference type="EC" id="3.6.4.13" evidence="5"/>
<dbReference type="RefSeq" id="XP_005769478.1">
    <property type="nucleotide sequence ID" value="XM_005769421.1"/>
</dbReference>
<name>A0A0D3J0L4_EMIH1</name>
<feature type="region of interest" description="Disordered" evidence="6">
    <location>
        <begin position="365"/>
        <end position="392"/>
    </location>
</feature>
<dbReference type="KEGG" id="ehx:EMIHUDRAFT_470341"/>
<evidence type="ECO:0000256" key="3">
    <source>
        <dbReference type="ARBA" id="ARBA00022840"/>
    </source>
</evidence>
<dbReference type="STRING" id="2903.R1E841"/>
<evidence type="ECO:0000313" key="10">
    <source>
        <dbReference type="EnsemblProtists" id="EOD17049"/>
    </source>
</evidence>
<dbReference type="GO" id="GO:0003724">
    <property type="term" value="F:RNA helicase activity"/>
    <property type="evidence" value="ECO:0007669"/>
    <property type="project" value="UniProtKB-EC"/>
</dbReference>
<evidence type="ECO:0000256" key="1">
    <source>
        <dbReference type="ARBA" id="ARBA00022741"/>
    </source>
</evidence>
<feature type="region of interest" description="Disordered" evidence="6">
    <location>
        <begin position="209"/>
        <end position="263"/>
    </location>
</feature>
<proteinExistence type="inferred from homology"/>
<dbReference type="HOGENOM" id="CLU_461136_0_0_1"/>
<dbReference type="eggNOG" id="KOG0350">
    <property type="taxonomic scope" value="Eukaryota"/>
</dbReference>
<dbReference type="PROSITE" id="PS51194">
    <property type="entry name" value="HELICASE_CTER"/>
    <property type="match status" value="1"/>
</dbReference>
<evidence type="ECO:0000256" key="2">
    <source>
        <dbReference type="ARBA" id="ARBA00022801"/>
    </source>
</evidence>
<keyword evidence="11" id="KW-1185">Reference proteome</keyword>
<feature type="region of interest" description="Disordered" evidence="6">
    <location>
        <begin position="38"/>
        <end position="62"/>
    </location>
</feature>
<dbReference type="GO" id="GO:0003723">
    <property type="term" value="F:RNA binding"/>
    <property type="evidence" value="ECO:0007669"/>
    <property type="project" value="UniProtKB-UniRule"/>
</dbReference>
<dbReference type="SUPFAM" id="SSF52540">
    <property type="entry name" value="P-loop containing nucleoside triphosphate hydrolases"/>
    <property type="match status" value="2"/>
</dbReference>
<evidence type="ECO:0000256" key="7">
    <source>
        <dbReference type="SAM" id="SignalP"/>
    </source>
</evidence>
<feature type="compositionally biased region" description="Low complexity" evidence="6">
    <location>
        <begin position="371"/>
        <end position="392"/>
    </location>
</feature>
<feature type="compositionally biased region" description="Gly residues" evidence="6">
    <location>
        <begin position="234"/>
        <end position="252"/>
    </location>
</feature>
<dbReference type="Pfam" id="PF00270">
    <property type="entry name" value="DEAD"/>
    <property type="match status" value="1"/>
</dbReference>
<keyword evidence="5" id="KW-0347">Helicase</keyword>
<dbReference type="SMART" id="SM00487">
    <property type="entry name" value="DEXDc"/>
    <property type="match status" value="1"/>
</dbReference>
<sequence length="593" mass="58941">MAQPRGVRVGLCLALLCYLPSSASLALPEAFRRARARNARLQRSASSPAPRPPPSAAPLASGEVALPPSLEERLSSALGVRSLNPLQRLALPHALGGGDTLVHAETGAGKTLCFALPIAASLAAADGAASSPAACDGSVHALVLSPTLELCAQTAAVLNALLPGCAAVVATDEAARLLSGGAAASALAGARVLVSPASLALALLPASEAPAGGGRRASGAAMRADAGRSRGAGRRGGGGGRRPAAGGRGGGGRRFEEGGEGGAVTAVRSRSLEPGGLLGSLRLLVLDEADALLGTLGKYATQRQKESRSRHPKPAALVVKSLFTAAASRPPSSGTLQLLGASATVGRPLRRELQALSGRSLAVAQLPSSPPGADIGAPSASPAGSSRQAASSARAVGLPSTLELAVLTCEGDNTALALQRALGAAGEGAALVFVPDGRPVGPELRLLRQCGLPEAESLVDYLARRAGGGGAEGGGAGGGGAGGGGAPLRLVASPRSARGLDLPEVSLVVILGLPASADTLLHLAGRTARQGAAGRVVLIATPDEAAGRLGVLGAQLGVDLRARSSAVRERDEEWARTWAVHQQVVQAERKYNN</sequence>
<comment type="function">
    <text evidence="5">RNA helicase.</text>
</comment>
<keyword evidence="2 5" id="KW-0378">Hydrolase</keyword>
<evidence type="ECO:0000256" key="5">
    <source>
        <dbReference type="RuleBase" id="RU365068"/>
    </source>
</evidence>
<feature type="domain" description="Helicase ATP-binding" evidence="8">
    <location>
        <begin position="91"/>
        <end position="363"/>
    </location>
</feature>
<dbReference type="PaxDb" id="2903-EOD17049"/>
<dbReference type="GO" id="GO:0016787">
    <property type="term" value="F:hydrolase activity"/>
    <property type="evidence" value="ECO:0007669"/>
    <property type="project" value="UniProtKB-KW"/>
</dbReference>
<dbReference type="InterPro" id="IPR001650">
    <property type="entry name" value="Helicase_C-like"/>
</dbReference>
<dbReference type="InterPro" id="IPR011545">
    <property type="entry name" value="DEAD/DEAH_box_helicase_dom"/>
</dbReference>
<dbReference type="Pfam" id="PF00271">
    <property type="entry name" value="Helicase_C"/>
    <property type="match status" value="1"/>
</dbReference>
<dbReference type="Proteomes" id="UP000013827">
    <property type="component" value="Unassembled WGS sequence"/>
</dbReference>
<keyword evidence="7" id="KW-0732">Signal</keyword>
<protein>
    <recommendedName>
        <fullName evidence="5">ATP-dependent RNA helicase</fullName>
        <ecNumber evidence="5">3.6.4.13</ecNumber>
    </recommendedName>
</protein>
<keyword evidence="4 5" id="KW-0694">RNA-binding</keyword>
<comment type="catalytic activity">
    <reaction evidence="5">
        <text>ATP + H2O = ADP + phosphate + H(+)</text>
        <dbReference type="Rhea" id="RHEA:13065"/>
        <dbReference type="ChEBI" id="CHEBI:15377"/>
        <dbReference type="ChEBI" id="CHEBI:15378"/>
        <dbReference type="ChEBI" id="CHEBI:30616"/>
        <dbReference type="ChEBI" id="CHEBI:43474"/>
        <dbReference type="ChEBI" id="CHEBI:456216"/>
        <dbReference type="EC" id="3.6.4.13"/>
    </reaction>
</comment>
<reference evidence="10" key="2">
    <citation type="submission" date="2024-10" db="UniProtKB">
        <authorList>
            <consortium name="EnsemblProtists"/>
        </authorList>
    </citation>
    <scope>IDENTIFICATION</scope>
</reference>
<accession>A0A0D3J0L4</accession>
<dbReference type="Gene3D" id="3.40.50.300">
    <property type="entry name" value="P-loop containing nucleotide triphosphate hydrolases"/>
    <property type="match status" value="2"/>
</dbReference>
<feature type="chain" id="PRO_5044262360" description="ATP-dependent RNA helicase" evidence="7">
    <location>
        <begin position="26"/>
        <end position="593"/>
    </location>
</feature>
<keyword evidence="1 5" id="KW-0547">Nucleotide-binding</keyword>
<dbReference type="EnsemblProtists" id="EOD17049">
    <property type="protein sequence ID" value="EOD17049"/>
    <property type="gene ID" value="EMIHUDRAFT_470341"/>
</dbReference>
<dbReference type="PANTHER" id="PTHR24031">
    <property type="entry name" value="RNA HELICASE"/>
    <property type="match status" value="1"/>
</dbReference>
<dbReference type="InterPro" id="IPR014001">
    <property type="entry name" value="Helicase_ATP-bd"/>
</dbReference>
<feature type="domain" description="Helicase C-terminal" evidence="9">
    <location>
        <begin position="417"/>
        <end position="573"/>
    </location>
</feature>
<evidence type="ECO:0000259" key="9">
    <source>
        <dbReference type="PROSITE" id="PS51194"/>
    </source>
</evidence>
<comment type="similarity">
    <text evidence="5">Belongs to the DEAD box helicase family.</text>
</comment>
<dbReference type="InterPro" id="IPR027417">
    <property type="entry name" value="P-loop_NTPase"/>
</dbReference>
<organism evidence="10 11">
    <name type="scientific">Emiliania huxleyi (strain CCMP1516)</name>
    <dbReference type="NCBI Taxonomy" id="280463"/>
    <lineage>
        <taxon>Eukaryota</taxon>
        <taxon>Haptista</taxon>
        <taxon>Haptophyta</taxon>
        <taxon>Prymnesiophyceae</taxon>
        <taxon>Isochrysidales</taxon>
        <taxon>Noelaerhabdaceae</taxon>
        <taxon>Emiliania</taxon>
    </lineage>
</organism>
<dbReference type="eggNOG" id="KOG0348">
    <property type="taxonomic scope" value="Eukaryota"/>
</dbReference>
<dbReference type="PROSITE" id="PS51192">
    <property type="entry name" value="HELICASE_ATP_BIND_1"/>
    <property type="match status" value="1"/>
</dbReference>
<evidence type="ECO:0000259" key="8">
    <source>
        <dbReference type="PROSITE" id="PS51192"/>
    </source>
</evidence>
<evidence type="ECO:0000256" key="6">
    <source>
        <dbReference type="SAM" id="MobiDB-lite"/>
    </source>
</evidence>